<dbReference type="InterPro" id="IPR048020">
    <property type="entry name" value="Transpos_IS3"/>
</dbReference>
<evidence type="ECO:0000256" key="1">
    <source>
        <dbReference type="ARBA" id="ARBA00002286"/>
    </source>
</evidence>
<dbReference type="Gene3D" id="3.30.420.10">
    <property type="entry name" value="Ribonuclease H-like superfamily/Ribonuclease H"/>
    <property type="match status" value="1"/>
</dbReference>
<dbReference type="InterPro" id="IPR025948">
    <property type="entry name" value="HTH-like_dom"/>
</dbReference>
<dbReference type="SUPFAM" id="SSF53098">
    <property type="entry name" value="Ribonuclease H-like"/>
    <property type="match status" value="1"/>
</dbReference>
<dbReference type="Pfam" id="PF00665">
    <property type="entry name" value="rve"/>
    <property type="match status" value="1"/>
</dbReference>
<accession>A0AAP9HJ92</accession>
<dbReference type="InterPro" id="IPR050900">
    <property type="entry name" value="Transposase_IS3/IS150/IS904"/>
</dbReference>
<dbReference type="Pfam" id="PF13333">
    <property type="entry name" value="rve_2"/>
    <property type="match status" value="1"/>
</dbReference>
<comment type="function">
    <text evidence="1">Involved in the transposition of the insertion sequence.</text>
</comment>
<dbReference type="EMBL" id="CP022954">
    <property type="protein sequence ID" value="QGV19181.1"/>
    <property type="molecule type" value="Genomic_DNA"/>
</dbReference>
<dbReference type="Pfam" id="PF13276">
    <property type="entry name" value="HTH_21"/>
    <property type="match status" value="1"/>
</dbReference>
<reference evidence="3 4" key="1">
    <citation type="submission" date="2017-08" db="EMBL/GenBank/DDBJ databases">
        <title>Genome sequence, comparative genomics and functional analysis of the highly adhesive Lactobacillus paracasei Kobulty strain.</title>
        <authorList>
            <person name="Koryszewska-Baginska A."/>
            <person name="Grynberg M."/>
            <person name="Aleksandrzak-Piekarczyk T."/>
        </authorList>
    </citation>
    <scope>NUCLEOTIDE SEQUENCE [LARGE SCALE GENOMIC DNA]</scope>
    <source>
        <strain evidence="3 4">IBB3423</strain>
    </source>
</reference>
<dbReference type="PANTHER" id="PTHR46889:SF4">
    <property type="entry name" value="TRANSPOSASE INSO FOR INSERTION SEQUENCE ELEMENT IS911B-RELATED"/>
    <property type="match status" value="1"/>
</dbReference>
<dbReference type="GO" id="GO:0015074">
    <property type="term" value="P:DNA integration"/>
    <property type="evidence" value="ECO:0007669"/>
    <property type="project" value="InterPro"/>
</dbReference>
<dbReference type="GO" id="GO:0043565">
    <property type="term" value="F:sequence-specific DNA binding"/>
    <property type="evidence" value="ECO:0007669"/>
    <property type="project" value="InterPro"/>
</dbReference>
<dbReference type="Gene3D" id="1.10.10.10">
    <property type="entry name" value="Winged helix-like DNA-binding domain superfamily/Winged helix DNA-binding domain"/>
    <property type="match status" value="1"/>
</dbReference>
<dbReference type="InterPro" id="IPR012337">
    <property type="entry name" value="RNaseH-like_sf"/>
</dbReference>
<dbReference type="NCBIfam" id="NF033516">
    <property type="entry name" value="transpos_IS3"/>
    <property type="match status" value="1"/>
</dbReference>
<proteinExistence type="predicted"/>
<evidence type="ECO:0000313" key="4">
    <source>
        <dbReference type="Proteomes" id="UP000423274"/>
    </source>
</evidence>
<dbReference type="InterPro" id="IPR036388">
    <property type="entry name" value="WH-like_DNA-bd_sf"/>
</dbReference>
<dbReference type="PROSITE" id="PS50994">
    <property type="entry name" value="INTEGRASE"/>
    <property type="match status" value="1"/>
</dbReference>
<dbReference type="InterPro" id="IPR010921">
    <property type="entry name" value="Trp_repressor/repl_initiator"/>
</dbReference>
<dbReference type="PANTHER" id="PTHR46889">
    <property type="entry name" value="TRANSPOSASE INSF FOR INSERTION SEQUENCE IS3B-RELATED"/>
    <property type="match status" value="1"/>
</dbReference>
<name>A0AAP9HJ92_LACPA</name>
<dbReference type="InterPro" id="IPR055247">
    <property type="entry name" value="InsJ-like_HTH"/>
</dbReference>
<dbReference type="InterPro" id="IPR001584">
    <property type="entry name" value="Integrase_cat-core"/>
</dbReference>
<dbReference type="InterPro" id="IPR036397">
    <property type="entry name" value="RNaseH_sf"/>
</dbReference>
<feature type="domain" description="Integrase catalytic" evidence="2">
    <location>
        <begin position="364"/>
        <end position="529"/>
    </location>
</feature>
<organism evidence="3 4">
    <name type="scientific">Lacticaseibacillus paracasei subsp. paracasei</name>
    <dbReference type="NCBI Taxonomy" id="47714"/>
    <lineage>
        <taxon>Bacteria</taxon>
        <taxon>Bacillati</taxon>
        <taxon>Bacillota</taxon>
        <taxon>Bacilli</taxon>
        <taxon>Lactobacillales</taxon>
        <taxon>Lactobacillaceae</taxon>
        <taxon>Lacticaseibacillus</taxon>
    </lineage>
</organism>
<dbReference type="Pfam" id="PF01527">
    <property type="entry name" value="HTH_Tnp_1"/>
    <property type="match status" value="1"/>
</dbReference>
<dbReference type="InterPro" id="IPR002514">
    <property type="entry name" value="Transposase_8"/>
</dbReference>
<dbReference type="GO" id="GO:0006313">
    <property type="term" value="P:DNA transposition"/>
    <property type="evidence" value="ECO:0007669"/>
    <property type="project" value="InterPro"/>
</dbReference>
<sequence length="533" mass="60968">MGRKGSRYTLEEKLFYIGLVREGGWAPWAVQREYGVGHNQVRQWLERFEATGVDGLKPRSVHQKYAEEFKLEIVQKYLAGHTSYPVLAREYGIPDNSVIVRWVSLYTSGQPLQTTGRARPMKDGRKTTQIERIEIAQWTIANDYNCGAAMQQFKISYGQVYAWVKKFKQGGESALEDRRGKAKKDNGQLTEIERLKLENKRLHAPGPCVNGGGSTKKTPGIGKKECRSYEQYQIIQQLAQEVNPDAGKFYGISKACRMMGVSRAAYYKWTHRKVTVHEQENQAIRDYIIELEEKNHYVFGVKRLITYINAETQYHVSHGRVRRIMRLAGIRASIRVAKRDRQVEKKEFLLVNKLYTVNLGHAFHPVAPNVVWVTDCSEITYGKDNKQRLRLSAVKDLHDHSVIAWCVAPTETADLATKTMKLAIENNDGIKPDTVHSDQGTAYTSSTYNTFLAGEGITHSMSRPGTPGDNSPMESLWSHLKIERFAFEHCLSELEMMKRIEAAINWYNNERRQETLNGMTPMTYRNHAVKETA</sequence>
<dbReference type="GO" id="GO:0004803">
    <property type="term" value="F:transposase activity"/>
    <property type="evidence" value="ECO:0007669"/>
    <property type="project" value="InterPro"/>
</dbReference>
<dbReference type="AlphaFoldDB" id="A0AAP9HJ92"/>
<evidence type="ECO:0000259" key="2">
    <source>
        <dbReference type="PROSITE" id="PS50994"/>
    </source>
</evidence>
<evidence type="ECO:0000313" key="3">
    <source>
        <dbReference type="EMBL" id="QGV19181.1"/>
    </source>
</evidence>
<dbReference type="SUPFAM" id="SSF48295">
    <property type="entry name" value="TrpR-like"/>
    <property type="match status" value="3"/>
</dbReference>
<dbReference type="Pfam" id="PF13518">
    <property type="entry name" value="HTH_28"/>
    <property type="match status" value="1"/>
</dbReference>
<dbReference type="Proteomes" id="UP000423274">
    <property type="component" value="Chromosome"/>
</dbReference>
<dbReference type="Pfam" id="PF13384">
    <property type="entry name" value="HTH_23"/>
    <property type="match status" value="1"/>
</dbReference>
<gene>
    <name evidence="3" type="ORF">LCAKO_2677</name>
</gene>
<protein>
    <submittedName>
        <fullName evidence="3">IS3 family ISSth1 transposase</fullName>
    </submittedName>
</protein>